<keyword evidence="2" id="KW-1003">Cell membrane</keyword>
<dbReference type="SUPFAM" id="SSF53448">
    <property type="entry name" value="Nucleotide-diphospho-sugar transferases"/>
    <property type="match status" value="1"/>
</dbReference>
<dbReference type="Proteomes" id="UP000034603">
    <property type="component" value="Unassembled WGS sequence"/>
</dbReference>
<dbReference type="AlphaFoldDB" id="A0A0G0KTT5"/>
<dbReference type="EMBL" id="LBTR01000036">
    <property type="protein sequence ID" value="KKQ43996.1"/>
    <property type="molecule type" value="Genomic_DNA"/>
</dbReference>
<dbReference type="GO" id="GO:0016757">
    <property type="term" value="F:glycosyltransferase activity"/>
    <property type="evidence" value="ECO:0007669"/>
    <property type="project" value="UniProtKB-KW"/>
</dbReference>
<gene>
    <name evidence="7" type="ORF">US62_C0036G0012</name>
</gene>
<sequence length="299" mass="34324">MKKKLRNKTPFFSIIIPCLNEEKTLPNLLSDLENQTFKDFEVIVVNGKSEDKTVQKAMKFGKKIKIGVINCEMRGVCLQRNLGASHAKANWLIFFDADNRIPKYFLQGIKFYIEFLDTDILTSHIIPDTKNNKDQAIAKVINLAIDYRKNSQNPAILESMIVIKNKVFNKIGGFNNEIHWGEGADLLVRIKKAGYKFEIVKDLKYQYSFRRFRKQGTLKLLRNLAVHETAIITNKPVPKDKAVKLYPLEGGKYFEVDKETSSRIEKVFNKIIQNTPAKELITNGKNGVLNNLFKILGKK</sequence>
<organism evidence="7 8">
    <name type="scientific">Candidatus Woesebacteria bacterium GW2011_GWA1_37_8</name>
    <dbReference type="NCBI Taxonomy" id="1618546"/>
    <lineage>
        <taxon>Bacteria</taxon>
        <taxon>Candidatus Woeseibacteriota</taxon>
    </lineage>
</organism>
<keyword evidence="5" id="KW-0472">Membrane</keyword>
<evidence type="ECO:0000313" key="7">
    <source>
        <dbReference type="EMBL" id="KKQ43996.1"/>
    </source>
</evidence>
<dbReference type="GO" id="GO:0005886">
    <property type="term" value="C:plasma membrane"/>
    <property type="evidence" value="ECO:0007669"/>
    <property type="project" value="UniProtKB-SubCell"/>
</dbReference>
<accession>A0A0G0KTT5</accession>
<evidence type="ECO:0000256" key="1">
    <source>
        <dbReference type="ARBA" id="ARBA00004236"/>
    </source>
</evidence>
<protein>
    <submittedName>
        <fullName evidence="7">Glycosyl transferase family 2</fullName>
    </submittedName>
</protein>
<evidence type="ECO:0000256" key="5">
    <source>
        <dbReference type="ARBA" id="ARBA00023136"/>
    </source>
</evidence>
<dbReference type="InterPro" id="IPR029044">
    <property type="entry name" value="Nucleotide-diphossugar_trans"/>
</dbReference>
<reference evidence="7 8" key="1">
    <citation type="journal article" date="2015" name="Nature">
        <title>rRNA introns, odd ribosomes, and small enigmatic genomes across a large radiation of phyla.</title>
        <authorList>
            <person name="Brown C.T."/>
            <person name="Hug L.A."/>
            <person name="Thomas B.C."/>
            <person name="Sharon I."/>
            <person name="Castelle C.J."/>
            <person name="Singh A."/>
            <person name="Wilkins M.J."/>
            <person name="Williams K.H."/>
            <person name="Banfield J.F."/>
        </authorList>
    </citation>
    <scope>NUCLEOTIDE SEQUENCE [LARGE SCALE GENOMIC DNA]</scope>
</reference>
<feature type="domain" description="Glycosyltransferase 2-like" evidence="6">
    <location>
        <begin position="13"/>
        <end position="170"/>
    </location>
</feature>
<dbReference type="PANTHER" id="PTHR43646:SF2">
    <property type="entry name" value="GLYCOSYLTRANSFERASE 2-LIKE DOMAIN-CONTAINING PROTEIN"/>
    <property type="match status" value="1"/>
</dbReference>
<evidence type="ECO:0000256" key="2">
    <source>
        <dbReference type="ARBA" id="ARBA00022475"/>
    </source>
</evidence>
<dbReference type="InterPro" id="IPR001173">
    <property type="entry name" value="Glyco_trans_2-like"/>
</dbReference>
<comment type="caution">
    <text evidence="7">The sequence shown here is derived from an EMBL/GenBank/DDBJ whole genome shotgun (WGS) entry which is preliminary data.</text>
</comment>
<keyword evidence="3" id="KW-0328">Glycosyltransferase</keyword>
<proteinExistence type="predicted"/>
<dbReference type="PANTHER" id="PTHR43646">
    <property type="entry name" value="GLYCOSYLTRANSFERASE"/>
    <property type="match status" value="1"/>
</dbReference>
<evidence type="ECO:0000259" key="6">
    <source>
        <dbReference type="Pfam" id="PF00535"/>
    </source>
</evidence>
<keyword evidence="4 7" id="KW-0808">Transferase</keyword>
<name>A0A0G0KTT5_9BACT</name>
<dbReference type="Gene3D" id="3.90.550.10">
    <property type="entry name" value="Spore Coat Polysaccharide Biosynthesis Protein SpsA, Chain A"/>
    <property type="match status" value="1"/>
</dbReference>
<evidence type="ECO:0000313" key="8">
    <source>
        <dbReference type="Proteomes" id="UP000034603"/>
    </source>
</evidence>
<evidence type="ECO:0000256" key="4">
    <source>
        <dbReference type="ARBA" id="ARBA00022679"/>
    </source>
</evidence>
<evidence type="ECO:0000256" key="3">
    <source>
        <dbReference type="ARBA" id="ARBA00022676"/>
    </source>
</evidence>
<comment type="subcellular location">
    <subcellularLocation>
        <location evidence="1">Cell membrane</location>
    </subcellularLocation>
</comment>
<dbReference type="Pfam" id="PF00535">
    <property type="entry name" value="Glycos_transf_2"/>
    <property type="match status" value="1"/>
</dbReference>